<comment type="caution">
    <text evidence="2">The sequence shown here is derived from an EMBL/GenBank/DDBJ whole genome shotgun (WGS) entry which is preliminary data.</text>
</comment>
<evidence type="ECO:0000313" key="3">
    <source>
        <dbReference type="EMBL" id="CAL6014890.1"/>
    </source>
</evidence>
<gene>
    <name evidence="3" type="ORF">HINF_LOCUS24489</name>
    <name evidence="2" type="ORF">HINF_LOCUS25723</name>
</gene>
<evidence type="ECO:0000256" key="1">
    <source>
        <dbReference type="SAM" id="Phobius"/>
    </source>
</evidence>
<dbReference type="EMBL" id="CAXDID020000071">
    <property type="protein sequence ID" value="CAL6014890.1"/>
    <property type="molecule type" value="Genomic_DNA"/>
</dbReference>
<evidence type="ECO:0000313" key="2">
    <source>
        <dbReference type="EMBL" id="CAI9938078.1"/>
    </source>
</evidence>
<keyword evidence="4" id="KW-1185">Reference proteome</keyword>
<name>A0AA86PG83_9EUKA</name>
<proteinExistence type="predicted"/>
<sequence>MSFEFFVENSAYMSNAIKHNYLLVTFTLSVQIFGIDFSSFRLKFFQNLIDRFRSLLKNQEPVLSFQFRVQIQFEVERAIEHYQNVNSKNIQKDSFKVNEEAGKRNK</sequence>
<protein>
    <submittedName>
        <fullName evidence="3">Hypothetical_protein</fullName>
    </submittedName>
</protein>
<dbReference type="Proteomes" id="UP001642409">
    <property type="component" value="Unassembled WGS sequence"/>
</dbReference>
<organism evidence="2">
    <name type="scientific">Hexamita inflata</name>
    <dbReference type="NCBI Taxonomy" id="28002"/>
    <lineage>
        <taxon>Eukaryota</taxon>
        <taxon>Metamonada</taxon>
        <taxon>Diplomonadida</taxon>
        <taxon>Hexamitidae</taxon>
        <taxon>Hexamitinae</taxon>
        <taxon>Hexamita</taxon>
    </lineage>
</organism>
<dbReference type="AlphaFoldDB" id="A0AA86PG83"/>
<reference evidence="2" key="1">
    <citation type="submission" date="2023-06" db="EMBL/GenBank/DDBJ databases">
        <authorList>
            <person name="Kurt Z."/>
        </authorList>
    </citation>
    <scope>NUCLEOTIDE SEQUENCE</scope>
</reference>
<accession>A0AA86PG83</accession>
<evidence type="ECO:0000313" key="4">
    <source>
        <dbReference type="Proteomes" id="UP001642409"/>
    </source>
</evidence>
<keyword evidence="1" id="KW-0812">Transmembrane</keyword>
<keyword evidence="1" id="KW-0472">Membrane</keyword>
<reference evidence="3 4" key="2">
    <citation type="submission" date="2024-07" db="EMBL/GenBank/DDBJ databases">
        <authorList>
            <person name="Akdeniz Z."/>
        </authorList>
    </citation>
    <scope>NUCLEOTIDE SEQUENCE [LARGE SCALE GENOMIC DNA]</scope>
</reference>
<feature type="transmembrane region" description="Helical" evidence="1">
    <location>
        <begin position="20"/>
        <end position="42"/>
    </location>
</feature>
<dbReference type="EMBL" id="CATOUU010000653">
    <property type="protein sequence ID" value="CAI9938078.1"/>
    <property type="molecule type" value="Genomic_DNA"/>
</dbReference>
<keyword evidence="1" id="KW-1133">Transmembrane helix</keyword>